<dbReference type="RefSeq" id="XP_013280744.1">
    <property type="nucleotide sequence ID" value="XM_013425290.1"/>
</dbReference>
<dbReference type="AlphaFoldDB" id="A0A0D2DGY1"/>
<dbReference type="HOGENOM" id="CLU_2812381_0_0_1"/>
<accession>A0A0D2DGY1</accession>
<dbReference type="Proteomes" id="UP000053029">
    <property type="component" value="Unassembled WGS sequence"/>
</dbReference>
<organism evidence="1 2">
    <name type="scientific">Fonsecaea pedrosoi CBS 271.37</name>
    <dbReference type="NCBI Taxonomy" id="1442368"/>
    <lineage>
        <taxon>Eukaryota</taxon>
        <taxon>Fungi</taxon>
        <taxon>Dikarya</taxon>
        <taxon>Ascomycota</taxon>
        <taxon>Pezizomycotina</taxon>
        <taxon>Eurotiomycetes</taxon>
        <taxon>Chaetothyriomycetidae</taxon>
        <taxon>Chaetothyriales</taxon>
        <taxon>Herpotrichiellaceae</taxon>
        <taxon>Fonsecaea</taxon>
    </lineage>
</organism>
<sequence length="67" mass="7268">MALAAASFGVEILQLDAVNAVLASVIIDDDVTVERPPGMHQTDKIRLLRKALKWAPEGPQTGTYYMA</sequence>
<reference evidence="1 2" key="1">
    <citation type="submission" date="2015-01" db="EMBL/GenBank/DDBJ databases">
        <title>The Genome Sequence of Fonsecaea pedrosoi CBS 271.37.</title>
        <authorList>
            <consortium name="The Broad Institute Genomics Platform"/>
            <person name="Cuomo C."/>
            <person name="de Hoog S."/>
            <person name="Gorbushina A."/>
            <person name="Stielow B."/>
            <person name="Teixiera M."/>
            <person name="Abouelleil A."/>
            <person name="Chapman S.B."/>
            <person name="Priest M."/>
            <person name="Young S.K."/>
            <person name="Wortman J."/>
            <person name="Nusbaum C."/>
            <person name="Birren B."/>
        </authorList>
    </citation>
    <scope>NUCLEOTIDE SEQUENCE [LARGE SCALE GENOMIC DNA]</scope>
    <source>
        <strain evidence="1 2">CBS 271.37</strain>
    </source>
</reference>
<proteinExistence type="predicted"/>
<name>A0A0D2DGY1_9EURO</name>
<protein>
    <submittedName>
        <fullName evidence="1">Uncharacterized protein</fullName>
    </submittedName>
</protein>
<evidence type="ECO:0000313" key="1">
    <source>
        <dbReference type="EMBL" id="KIW76936.1"/>
    </source>
</evidence>
<keyword evidence="2" id="KW-1185">Reference proteome</keyword>
<dbReference type="VEuPathDB" id="FungiDB:Z517_09380"/>
<gene>
    <name evidence="1" type="ORF">Z517_09380</name>
</gene>
<dbReference type="EMBL" id="KN846974">
    <property type="protein sequence ID" value="KIW76936.1"/>
    <property type="molecule type" value="Genomic_DNA"/>
</dbReference>
<dbReference type="GeneID" id="25308870"/>
<evidence type="ECO:0000313" key="2">
    <source>
        <dbReference type="Proteomes" id="UP000053029"/>
    </source>
</evidence>